<keyword evidence="8" id="KW-0812">Transmembrane</keyword>
<sequence>MSAAAVATWAFVLLATCAAWNVLSCWRSPLRRYPGPFLARWTNLWRFYHTLRGDIHLVNLRAHQRYGPVVRTGPNQLDLDLPALVKTIYSSDGRFRKTDFYPPASTVVDGRVAYNLFSLRDPAEHARQKRPVAKHYSLAGTLALQPHVDDTIRLLRRSLDERYVGADGFGEGFDLGEWVKMCKQLVFLFSFFLSSSYCLIIASCQIKMRPKTKTLLTPTPPPPDAWDVIGQVTFSKHFGYLSSGRDFDGHLWMSDRGADYLSSVSQIPWLDRIVDKNPIFPVGGATALLGPTMKRLDDRYAGRDDRDPVQAAAQPDFLDRFLEVQRAQPDVVDRQRVLSYLSINMLAGADTTAITIKAVLYYALRTDGVWGRLVTACEDAGLAAGEIASFAQARAVPYLEAVVREAMRLHPGVAMVLPRCVPDGGLELPDGNVVPPGTSVGMNPFVLGRNRTVWGPDADDFRPERWLRADGETEEAFAVRLAAMNAADLTFGAGSRVCLGKHLGLLQAYKVVATLAVSYDLEMLEPEKEWWVRSAFFMRQGELKVRMRRRD</sequence>
<dbReference type="GO" id="GO:0008168">
    <property type="term" value="F:methyltransferase activity"/>
    <property type="evidence" value="ECO:0007669"/>
    <property type="project" value="UniProtKB-KW"/>
</dbReference>
<dbReference type="InterPro" id="IPR001128">
    <property type="entry name" value="Cyt_P450"/>
</dbReference>
<accession>L7IZ17</accession>
<dbReference type="GO" id="GO:0004497">
    <property type="term" value="F:monooxygenase activity"/>
    <property type="evidence" value="ECO:0007669"/>
    <property type="project" value="UniProtKB-KW"/>
</dbReference>
<evidence type="ECO:0000256" key="1">
    <source>
        <dbReference type="ARBA" id="ARBA00001971"/>
    </source>
</evidence>
<keyword evidence="9" id="KW-0732">Signal</keyword>
<dbReference type="CDD" id="cd11060">
    <property type="entry name" value="CYP57A1-like"/>
    <property type="match status" value="1"/>
</dbReference>
<keyword evidence="8" id="KW-1133">Transmembrane helix</keyword>
<dbReference type="PANTHER" id="PTHR24305">
    <property type="entry name" value="CYTOCHROME P450"/>
    <property type="match status" value="1"/>
</dbReference>
<dbReference type="InterPro" id="IPR002401">
    <property type="entry name" value="Cyt_P450_E_grp-I"/>
</dbReference>
<evidence type="ECO:0000256" key="5">
    <source>
        <dbReference type="ARBA" id="ARBA00023004"/>
    </source>
</evidence>
<proteinExistence type="inferred from homology"/>
<evidence type="ECO:0000256" key="7">
    <source>
        <dbReference type="RuleBase" id="RU000461"/>
    </source>
</evidence>
<feature type="binding site" description="axial binding residue" evidence="6">
    <location>
        <position position="498"/>
    </location>
    <ligand>
        <name>heme</name>
        <dbReference type="ChEBI" id="CHEBI:30413"/>
    </ligand>
    <ligandPart>
        <name>Fe</name>
        <dbReference type="ChEBI" id="CHEBI:18248"/>
    </ligandPart>
</feature>
<keyword evidence="10" id="KW-0489">Methyltransferase</keyword>
<keyword evidence="8" id="KW-0472">Membrane</keyword>
<reference evidence="10" key="1">
    <citation type="journal article" date="2012" name="PLoS Genet.">
        <title>Comparative analysis of the genomes of two field isolates of the rice blast fungus Magnaporthe oryzae.</title>
        <authorList>
            <person name="Xue M."/>
            <person name="Yang J."/>
            <person name="Li Z."/>
            <person name="Hu S."/>
            <person name="Yao N."/>
            <person name="Dean R.A."/>
            <person name="Zhao W."/>
            <person name="Shen M."/>
            <person name="Zhang H."/>
            <person name="Li C."/>
            <person name="Liu L."/>
            <person name="Cao L."/>
            <person name="Xu X."/>
            <person name="Xing Y."/>
            <person name="Hsiang T."/>
            <person name="Zhang Z."/>
            <person name="Xu J.R."/>
            <person name="Peng Y.L."/>
        </authorList>
    </citation>
    <scope>NUCLEOTIDE SEQUENCE [LARGE SCALE GENOMIC DNA]</scope>
    <source>
        <strain evidence="10">P131</strain>
    </source>
</reference>
<evidence type="ECO:0000256" key="8">
    <source>
        <dbReference type="SAM" id="Phobius"/>
    </source>
</evidence>
<dbReference type="SUPFAM" id="SSF48264">
    <property type="entry name" value="Cytochrome P450"/>
    <property type="match status" value="1"/>
</dbReference>
<evidence type="ECO:0000256" key="2">
    <source>
        <dbReference type="ARBA" id="ARBA00010617"/>
    </source>
</evidence>
<dbReference type="GO" id="GO:0005506">
    <property type="term" value="F:iron ion binding"/>
    <property type="evidence" value="ECO:0007669"/>
    <property type="project" value="InterPro"/>
</dbReference>
<dbReference type="Pfam" id="PF00067">
    <property type="entry name" value="p450"/>
    <property type="match status" value="1"/>
</dbReference>
<dbReference type="EMBL" id="JH794997">
    <property type="protein sequence ID" value="ELQ60834.1"/>
    <property type="molecule type" value="Genomic_DNA"/>
</dbReference>
<comment type="cofactor">
    <cofactor evidence="1 6">
        <name>heme</name>
        <dbReference type="ChEBI" id="CHEBI:30413"/>
    </cofactor>
</comment>
<evidence type="ECO:0000256" key="3">
    <source>
        <dbReference type="ARBA" id="ARBA00022617"/>
    </source>
</evidence>
<evidence type="ECO:0000313" key="10">
    <source>
        <dbReference type="EMBL" id="ELQ60834.1"/>
    </source>
</evidence>
<keyword evidence="7" id="KW-0503">Monooxygenase</keyword>
<keyword evidence="3 6" id="KW-0349">Heme</keyword>
<dbReference type="PRINTS" id="PR00463">
    <property type="entry name" value="EP450I"/>
</dbReference>
<gene>
    <name evidence="10" type="ORF">OOW_P131scaffold01225g3</name>
</gene>
<dbReference type="GO" id="GO:0016705">
    <property type="term" value="F:oxidoreductase activity, acting on paired donors, with incorporation or reduction of molecular oxygen"/>
    <property type="evidence" value="ECO:0007669"/>
    <property type="project" value="InterPro"/>
</dbReference>
<dbReference type="GO" id="GO:0020037">
    <property type="term" value="F:heme binding"/>
    <property type="evidence" value="ECO:0007669"/>
    <property type="project" value="InterPro"/>
</dbReference>
<dbReference type="InterPro" id="IPR036396">
    <property type="entry name" value="Cyt_P450_sf"/>
</dbReference>
<feature type="signal peptide" evidence="9">
    <location>
        <begin position="1"/>
        <end position="19"/>
    </location>
</feature>
<keyword evidence="7" id="KW-0560">Oxidoreductase</keyword>
<keyword evidence="5 6" id="KW-0408">Iron</keyword>
<evidence type="ECO:0000256" key="9">
    <source>
        <dbReference type="SAM" id="SignalP"/>
    </source>
</evidence>
<organism>
    <name type="scientific">Pyricularia oryzae (strain P131)</name>
    <name type="common">Rice blast fungus</name>
    <name type="synonym">Magnaporthe oryzae</name>
    <dbReference type="NCBI Taxonomy" id="1143193"/>
    <lineage>
        <taxon>Eukaryota</taxon>
        <taxon>Fungi</taxon>
        <taxon>Dikarya</taxon>
        <taxon>Ascomycota</taxon>
        <taxon>Pezizomycotina</taxon>
        <taxon>Sordariomycetes</taxon>
        <taxon>Sordariomycetidae</taxon>
        <taxon>Magnaporthales</taxon>
        <taxon>Pyriculariaceae</taxon>
        <taxon>Pyricularia</taxon>
    </lineage>
</organism>
<dbReference type="GO" id="GO:0032259">
    <property type="term" value="P:methylation"/>
    <property type="evidence" value="ECO:0007669"/>
    <property type="project" value="UniProtKB-KW"/>
</dbReference>
<dbReference type="AlphaFoldDB" id="L7IZ17"/>
<name>L7IZ17_PYRO1</name>
<keyword evidence="4 6" id="KW-0479">Metal-binding</keyword>
<protein>
    <submittedName>
        <fullName evidence="10">Pisatin demethylase</fullName>
    </submittedName>
</protein>
<dbReference type="InterPro" id="IPR017972">
    <property type="entry name" value="Cyt_P450_CS"/>
</dbReference>
<dbReference type="PROSITE" id="PS00086">
    <property type="entry name" value="CYTOCHROME_P450"/>
    <property type="match status" value="1"/>
</dbReference>
<comment type="similarity">
    <text evidence="2 7">Belongs to the cytochrome P450 family.</text>
</comment>
<feature type="chain" id="PRO_5003977856" evidence="9">
    <location>
        <begin position="20"/>
        <end position="551"/>
    </location>
</feature>
<dbReference type="InterPro" id="IPR050121">
    <property type="entry name" value="Cytochrome_P450_monoxygenase"/>
</dbReference>
<feature type="transmembrane region" description="Helical" evidence="8">
    <location>
        <begin position="185"/>
        <end position="204"/>
    </location>
</feature>
<dbReference type="PRINTS" id="PR00385">
    <property type="entry name" value="P450"/>
</dbReference>
<dbReference type="PANTHER" id="PTHR24305:SF232">
    <property type="entry name" value="P450, PUTATIVE (EUROFUNG)-RELATED"/>
    <property type="match status" value="1"/>
</dbReference>
<dbReference type="Gene3D" id="1.10.630.10">
    <property type="entry name" value="Cytochrome P450"/>
    <property type="match status" value="1"/>
</dbReference>
<evidence type="ECO:0000256" key="6">
    <source>
        <dbReference type="PIRSR" id="PIRSR602401-1"/>
    </source>
</evidence>
<keyword evidence="10" id="KW-0808">Transferase</keyword>
<evidence type="ECO:0000256" key="4">
    <source>
        <dbReference type="ARBA" id="ARBA00022723"/>
    </source>
</evidence>